<protein>
    <submittedName>
        <fullName evidence="1">Putative stage 0 sporulation regulatory protein</fullName>
    </submittedName>
</protein>
<dbReference type="PANTHER" id="PTHR41263:SF1">
    <property type="entry name" value="ASPARTYL-PHOSPHATE PHOSPHATASE YISI"/>
    <property type="match status" value="1"/>
</dbReference>
<dbReference type="InterPro" id="IPR018540">
    <property type="entry name" value="Spo0E-like"/>
</dbReference>
<dbReference type="SUPFAM" id="SSF140500">
    <property type="entry name" value="BAS1536-like"/>
    <property type="match status" value="1"/>
</dbReference>
<sequence length="60" mass="6821">MNNCFLEISLLKLINEKKKKLIKIAEKNGINSSSTVACSQELDSLLNEFRKLKTNNKINP</sequence>
<dbReference type="GO" id="GO:0046983">
    <property type="term" value="F:protein dimerization activity"/>
    <property type="evidence" value="ECO:0007669"/>
    <property type="project" value="InterPro"/>
</dbReference>
<reference evidence="2" key="1">
    <citation type="submission" date="2015-05" db="EMBL/GenBank/DDBJ databases">
        <authorList>
            <person name="Urmite Genomes"/>
        </authorList>
    </citation>
    <scope>NUCLEOTIDE SEQUENCE [LARGE SCALE GENOMIC DNA]</scope>
    <source>
        <strain evidence="2">LF1</strain>
    </source>
</reference>
<accession>A0A0U1NZ86</accession>
<organism evidence="1 2">
    <name type="scientific">Neobacillus massiliamazoniensis</name>
    <dbReference type="NCBI Taxonomy" id="1499688"/>
    <lineage>
        <taxon>Bacteria</taxon>
        <taxon>Bacillati</taxon>
        <taxon>Bacillota</taxon>
        <taxon>Bacilli</taxon>
        <taxon>Bacillales</taxon>
        <taxon>Bacillaceae</taxon>
        <taxon>Neobacillus</taxon>
    </lineage>
</organism>
<dbReference type="InterPro" id="IPR036638">
    <property type="entry name" value="HLH_DNA-bd_sf"/>
</dbReference>
<dbReference type="InterPro" id="IPR037208">
    <property type="entry name" value="Spo0E-like_sf"/>
</dbReference>
<keyword evidence="2" id="KW-1185">Reference proteome</keyword>
<dbReference type="RefSeq" id="WP_090635717.1">
    <property type="nucleotide sequence ID" value="NZ_CVRB01000003.1"/>
</dbReference>
<evidence type="ECO:0000313" key="2">
    <source>
        <dbReference type="Proteomes" id="UP000199087"/>
    </source>
</evidence>
<dbReference type="AlphaFoldDB" id="A0A0U1NZ86"/>
<dbReference type="Gene3D" id="4.10.280.10">
    <property type="entry name" value="Helix-loop-helix DNA-binding domain"/>
    <property type="match status" value="1"/>
</dbReference>
<dbReference type="PANTHER" id="PTHR41263">
    <property type="entry name" value="ASPARTYL-PHOSPHATE PHOSPHATASE YISI"/>
    <property type="match status" value="1"/>
</dbReference>
<dbReference type="Proteomes" id="UP000199087">
    <property type="component" value="Unassembled WGS sequence"/>
</dbReference>
<dbReference type="OrthoDB" id="2973153at2"/>
<dbReference type="Pfam" id="PF09388">
    <property type="entry name" value="SpoOE-like"/>
    <property type="match status" value="1"/>
</dbReference>
<evidence type="ECO:0000313" key="1">
    <source>
        <dbReference type="EMBL" id="CRK83339.1"/>
    </source>
</evidence>
<dbReference type="EMBL" id="CVRB01000003">
    <property type="protein sequence ID" value="CRK83339.1"/>
    <property type="molecule type" value="Genomic_DNA"/>
</dbReference>
<gene>
    <name evidence="1" type="ORF">BN000_03303</name>
</gene>
<dbReference type="GO" id="GO:0043937">
    <property type="term" value="P:regulation of sporulation"/>
    <property type="evidence" value="ECO:0007669"/>
    <property type="project" value="InterPro"/>
</dbReference>
<proteinExistence type="predicted"/>
<dbReference type="InterPro" id="IPR053028">
    <property type="entry name" value="Spo0E-like_phosphatase"/>
</dbReference>
<name>A0A0U1NZ86_9BACI</name>